<dbReference type="Pfam" id="PF00589">
    <property type="entry name" value="Phage_integrase"/>
    <property type="match status" value="1"/>
</dbReference>
<evidence type="ECO:0000259" key="6">
    <source>
        <dbReference type="PROSITE" id="PS51900"/>
    </source>
</evidence>
<keyword evidence="3" id="KW-0233">DNA recombination</keyword>
<sequence>MHLTRKGKGWAARCRVRDLDGVTRQIEKRGTSRAAAQRALQDELRQRHGQRVEALRPYSRFRDAADMWMLKIRERRADSTYDLYAHWLNKLVLPQLGELRLVECDVANIDAFFSRLERARLAVVQDDGSIAKKPHYAAATRRTVRSVVSGVLQQAVLHQAIGTNPVRNLERIESAKGHQAPSPRGLTPEERRQLFTYIDTDPVSVAADLPDLIRFAIGTGLRIGELCAVRWRDVNLEGIAVVNENDMRLVPVVAVRQNVYPVKGKGLSVHGGKTSMALRIVPLPEFVADRLRLRRHGDESPDWPVFASAGRNGQLTYRWPSTLRRTVRTVRAKVGLDWMTPHSWRRTYATILDDEMTLTDRAKADLMGQAKFLKDAYVSRGELHPDAALFIDAALR</sequence>
<dbReference type="PANTHER" id="PTHR30349">
    <property type="entry name" value="PHAGE INTEGRASE-RELATED"/>
    <property type="match status" value="1"/>
</dbReference>
<dbReference type="Gene3D" id="1.10.443.10">
    <property type="entry name" value="Intergrase catalytic core"/>
    <property type="match status" value="1"/>
</dbReference>
<dbReference type="GO" id="GO:0015074">
    <property type="term" value="P:DNA integration"/>
    <property type="evidence" value="ECO:0007669"/>
    <property type="project" value="InterPro"/>
</dbReference>
<dbReference type="Gene3D" id="1.10.150.130">
    <property type="match status" value="1"/>
</dbReference>
<accession>A0A7G7MII2</accession>
<evidence type="ECO:0000256" key="1">
    <source>
        <dbReference type="ARBA" id="ARBA00008857"/>
    </source>
</evidence>
<comment type="similarity">
    <text evidence="1">Belongs to the 'phage' integrase family.</text>
</comment>
<dbReference type="InterPro" id="IPR050090">
    <property type="entry name" value="Tyrosine_recombinase_XerCD"/>
</dbReference>
<dbReference type="RefSeq" id="WP_185719422.1">
    <property type="nucleotide sequence ID" value="NZ_BAAAWI010000001.1"/>
</dbReference>
<evidence type="ECO:0000256" key="4">
    <source>
        <dbReference type="PROSITE-ProRule" id="PRU01248"/>
    </source>
</evidence>
<reference evidence="7 8" key="1">
    <citation type="submission" date="2020-08" db="EMBL/GenBank/DDBJ databases">
        <authorList>
            <person name="Mo P."/>
        </authorList>
    </citation>
    <scope>NUCLEOTIDE SEQUENCE [LARGE SCALE GENOMIC DNA]</scope>
    <source>
        <strain evidence="7 8">CGMCC 4.1532</strain>
    </source>
</reference>
<dbReference type="GO" id="GO:0006310">
    <property type="term" value="P:DNA recombination"/>
    <property type="evidence" value="ECO:0007669"/>
    <property type="project" value="UniProtKB-KW"/>
</dbReference>
<dbReference type="PANTHER" id="PTHR30349:SF41">
    <property type="entry name" value="INTEGRASE_RECOMBINASE PROTEIN MJ0367-RELATED"/>
    <property type="match status" value="1"/>
</dbReference>
<dbReference type="SUPFAM" id="SSF56349">
    <property type="entry name" value="DNA breaking-rejoining enzymes"/>
    <property type="match status" value="1"/>
</dbReference>
<proteinExistence type="inferred from homology"/>
<evidence type="ECO:0000313" key="8">
    <source>
        <dbReference type="Proteomes" id="UP000515728"/>
    </source>
</evidence>
<dbReference type="PROSITE" id="PS51900">
    <property type="entry name" value="CB"/>
    <property type="match status" value="1"/>
</dbReference>
<keyword evidence="2 4" id="KW-0238">DNA-binding</keyword>
<dbReference type="EMBL" id="CP060131">
    <property type="protein sequence ID" value="QNG52593.1"/>
    <property type="molecule type" value="Genomic_DNA"/>
</dbReference>
<dbReference type="InterPro" id="IPR011010">
    <property type="entry name" value="DNA_brk_join_enz"/>
</dbReference>
<dbReference type="KEGG" id="ppel:H6H00_00420"/>
<gene>
    <name evidence="7" type="ORF">H6H00_00420</name>
</gene>
<feature type="domain" description="Tyr recombinase" evidence="5">
    <location>
        <begin position="181"/>
        <end position="390"/>
    </location>
</feature>
<organism evidence="7 8">
    <name type="scientific">Pseudonocardia petroleophila</name>
    <dbReference type="NCBI Taxonomy" id="37331"/>
    <lineage>
        <taxon>Bacteria</taxon>
        <taxon>Bacillati</taxon>
        <taxon>Actinomycetota</taxon>
        <taxon>Actinomycetes</taxon>
        <taxon>Pseudonocardiales</taxon>
        <taxon>Pseudonocardiaceae</taxon>
        <taxon>Pseudonocardia</taxon>
    </lineage>
</organism>
<evidence type="ECO:0000256" key="3">
    <source>
        <dbReference type="ARBA" id="ARBA00023172"/>
    </source>
</evidence>
<dbReference type="Proteomes" id="UP000515728">
    <property type="component" value="Chromosome"/>
</dbReference>
<keyword evidence="8" id="KW-1185">Reference proteome</keyword>
<name>A0A7G7MII2_9PSEU</name>
<dbReference type="InterPro" id="IPR002104">
    <property type="entry name" value="Integrase_catalytic"/>
</dbReference>
<dbReference type="InterPro" id="IPR044068">
    <property type="entry name" value="CB"/>
</dbReference>
<evidence type="ECO:0000259" key="5">
    <source>
        <dbReference type="PROSITE" id="PS51898"/>
    </source>
</evidence>
<dbReference type="PROSITE" id="PS51898">
    <property type="entry name" value="TYR_RECOMBINASE"/>
    <property type="match status" value="1"/>
</dbReference>
<evidence type="ECO:0000313" key="7">
    <source>
        <dbReference type="EMBL" id="QNG52593.1"/>
    </source>
</evidence>
<dbReference type="GO" id="GO:0003677">
    <property type="term" value="F:DNA binding"/>
    <property type="evidence" value="ECO:0007669"/>
    <property type="project" value="UniProtKB-UniRule"/>
</dbReference>
<feature type="domain" description="Core-binding (CB)" evidence="6">
    <location>
        <begin position="59"/>
        <end position="156"/>
    </location>
</feature>
<dbReference type="InterPro" id="IPR010998">
    <property type="entry name" value="Integrase_recombinase_N"/>
</dbReference>
<protein>
    <submittedName>
        <fullName evidence="7">Tyrosine-type recombinase/integrase</fullName>
    </submittedName>
</protein>
<evidence type="ECO:0000256" key="2">
    <source>
        <dbReference type="ARBA" id="ARBA00023125"/>
    </source>
</evidence>
<dbReference type="InterPro" id="IPR013762">
    <property type="entry name" value="Integrase-like_cat_sf"/>
</dbReference>
<dbReference type="AlphaFoldDB" id="A0A7G7MII2"/>